<name>A0A841E5F1_9ACTN</name>
<dbReference type="Proteomes" id="UP000578077">
    <property type="component" value="Unassembled WGS sequence"/>
</dbReference>
<organism evidence="1 2">
    <name type="scientific">Streptomonospora salina</name>
    <dbReference type="NCBI Taxonomy" id="104205"/>
    <lineage>
        <taxon>Bacteria</taxon>
        <taxon>Bacillati</taxon>
        <taxon>Actinomycetota</taxon>
        <taxon>Actinomycetes</taxon>
        <taxon>Streptosporangiales</taxon>
        <taxon>Nocardiopsidaceae</taxon>
        <taxon>Streptomonospora</taxon>
    </lineage>
</organism>
<dbReference type="AlphaFoldDB" id="A0A841E5F1"/>
<dbReference type="RefSeq" id="WP_184634570.1">
    <property type="nucleotide sequence ID" value="NZ_BAABKT010000014.1"/>
</dbReference>
<dbReference type="NCBIfam" id="TIGR03882">
    <property type="entry name" value="cyclo_dehyd_2"/>
    <property type="match status" value="1"/>
</dbReference>
<proteinExistence type="predicted"/>
<reference evidence="1 2" key="1">
    <citation type="submission" date="2020-08" db="EMBL/GenBank/DDBJ databases">
        <title>Sequencing the genomes of 1000 actinobacteria strains.</title>
        <authorList>
            <person name="Klenk H.-P."/>
        </authorList>
    </citation>
    <scope>NUCLEOTIDE SEQUENCE [LARGE SCALE GENOMIC DNA]</scope>
    <source>
        <strain evidence="1 2">DSM 44593</strain>
    </source>
</reference>
<accession>A0A841E5F1</accession>
<dbReference type="EMBL" id="JACHLY010000001">
    <property type="protein sequence ID" value="MBB5998375.1"/>
    <property type="molecule type" value="Genomic_DNA"/>
</dbReference>
<keyword evidence="2" id="KW-1185">Reference proteome</keyword>
<sequence>MTTIETSKRSWLVNTEARVLASGQDILVRHGGVVSRCSAPGIRRFVVSLLDQSVDGRIDLDPAETGQTRLAQFETLMAQLVAAGLFVEATPDAEDPGADDDPVVLGVWQRGGGAVDRTEISARLRTRPVRLLGSGSLVDDLRTALTAASVTIADDDPTAPAVVVGRHEQDSLLTEWNADRLADGMGVPWLAVVPFTGGQAIVGPWIVPGESACYECYLLRRASNFGSQEMSSVLAEAEPVGPVFDGSARYPGLRMVQTGLIVDRIVERVGLEERAGQSVPGELTTISLRYDAIDVERHRLLRVPRCPRCSPSAGIGYPQVWFAKEAGQ</sequence>
<comment type="caution">
    <text evidence="1">The sequence shown here is derived from an EMBL/GenBank/DDBJ whole genome shotgun (WGS) entry which is preliminary data.</text>
</comment>
<dbReference type="Gene3D" id="3.40.50.720">
    <property type="entry name" value="NAD(P)-binding Rossmann-like Domain"/>
    <property type="match status" value="1"/>
</dbReference>
<gene>
    <name evidence="1" type="ORF">HNR25_002126</name>
</gene>
<dbReference type="InterPro" id="IPR022291">
    <property type="entry name" value="Bacteriocin_synth_cyclodeHase"/>
</dbReference>
<evidence type="ECO:0000313" key="1">
    <source>
        <dbReference type="EMBL" id="MBB5998375.1"/>
    </source>
</evidence>
<protein>
    <submittedName>
        <fullName evidence="1">Bacteriocin biosynthesis cyclodehydratase domain-containing protein</fullName>
    </submittedName>
</protein>
<evidence type="ECO:0000313" key="2">
    <source>
        <dbReference type="Proteomes" id="UP000578077"/>
    </source>
</evidence>